<reference evidence="7 8" key="1">
    <citation type="journal article" date="2014" name="Genome Announc.">
        <title>Genome Sequence of the Microsporidian Species Nematocida sp1 Strain ERTm6 (ATCC PRA-372).</title>
        <authorList>
            <person name="Bakowski M.A."/>
            <person name="Priest M."/>
            <person name="Young S."/>
            <person name="Cuomo C.A."/>
            <person name="Troemel E.R."/>
        </authorList>
    </citation>
    <scope>NUCLEOTIDE SEQUENCE [LARGE SCALE GENOMIC DNA]</scope>
    <source>
        <strain evidence="7 8">ERTm6</strain>
    </source>
</reference>
<keyword evidence="3" id="KW-0547">Nucleotide-binding</keyword>
<evidence type="ECO:0000256" key="1">
    <source>
        <dbReference type="ARBA" id="ARBA00022527"/>
    </source>
</evidence>
<dbReference type="SMART" id="SM00220">
    <property type="entry name" value="S_TKc"/>
    <property type="match status" value="1"/>
</dbReference>
<feature type="domain" description="Protein kinase" evidence="6">
    <location>
        <begin position="103"/>
        <end position="352"/>
    </location>
</feature>
<dbReference type="Gene3D" id="3.30.200.20">
    <property type="entry name" value="Phosphorylase Kinase, domain 1"/>
    <property type="match status" value="1"/>
</dbReference>
<evidence type="ECO:0000256" key="5">
    <source>
        <dbReference type="ARBA" id="ARBA00022840"/>
    </source>
</evidence>
<dbReference type="GeneID" id="77675359"/>
<keyword evidence="8" id="KW-1185">Reference proteome</keyword>
<accession>A0A086J590</accession>
<dbReference type="Proteomes" id="UP000054524">
    <property type="component" value="Unassembled WGS sequence"/>
</dbReference>
<dbReference type="Pfam" id="PF00069">
    <property type="entry name" value="Pkinase"/>
    <property type="match status" value="1"/>
</dbReference>
<dbReference type="InterPro" id="IPR000719">
    <property type="entry name" value="Prot_kinase_dom"/>
</dbReference>
<evidence type="ECO:0000256" key="3">
    <source>
        <dbReference type="ARBA" id="ARBA00022741"/>
    </source>
</evidence>
<dbReference type="PROSITE" id="PS50011">
    <property type="entry name" value="PROTEIN_KINASE_DOM"/>
    <property type="match status" value="1"/>
</dbReference>
<dbReference type="GO" id="GO:0005524">
    <property type="term" value="F:ATP binding"/>
    <property type="evidence" value="ECO:0007669"/>
    <property type="project" value="UniProtKB-KW"/>
</dbReference>
<dbReference type="RefSeq" id="XP_052905863.1">
    <property type="nucleotide sequence ID" value="XM_053048038.1"/>
</dbReference>
<protein>
    <recommendedName>
        <fullName evidence="6">Protein kinase domain-containing protein</fullName>
    </recommendedName>
</protein>
<keyword evidence="5" id="KW-0067">ATP-binding</keyword>
<name>A0A086J590_NEMA1</name>
<evidence type="ECO:0000313" key="8">
    <source>
        <dbReference type="Proteomes" id="UP000054524"/>
    </source>
</evidence>
<gene>
    <name evidence="7" type="ORF">NESG_00386</name>
</gene>
<organism evidence="7 8">
    <name type="scientific">Nematocida ausubeli (strain ATCC PRA-371 / ERTm2)</name>
    <name type="common">Nematode killer fungus</name>
    <dbReference type="NCBI Taxonomy" id="1913371"/>
    <lineage>
        <taxon>Eukaryota</taxon>
        <taxon>Fungi</taxon>
        <taxon>Fungi incertae sedis</taxon>
        <taxon>Microsporidia</taxon>
        <taxon>Nematocida</taxon>
    </lineage>
</organism>
<evidence type="ECO:0000313" key="7">
    <source>
        <dbReference type="EMBL" id="KFG27308.1"/>
    </source>
</evidence>
<keyword evidence="4" id="KW-0418">Kinase</keyword>
<dbReference type="InterPro" id="IPR011009">
    <property type="entry name" value="Kinase-like_dom_sf"/>
</dbReference>
<keyword evidence="1" id="KW-0723">Serine/threonine-protein kinase</keyword>
<dbReference type="EMBL" id="AKIJ01000001">
    <property type="protein sequence ID" value="KFG27308.1"/>
    <property type="molecule type" value="Genomic_DNA"/>
</dbReference>
<evidence type="ECO:0000256" key="2">
    <source>
        <dbReference type="ARBA" id="ARBA00022679"/>
    </source>
</evidence>
<comment type="caution">
    <text evidence="7">The sequence shown here is derived from an EMBL/GenBank/DDBJ whole genome shotgun (WGS) entry which is preliminary data.</text>
</comment>
<dbReference type="Gene3D" id="1.10.510.10">
    <property type="entry name" value="Transferase(Phosphotransferase) domain 1"/>
    <property type="match status" value="1"/>
</dbReference>
<dbReference type="PROSITE" id="PS00108">
    <property type="entry name" value="PROTEIN_KINASE_ST"/>
    <property type="match status" value="1"/>
</dbReference>
<dbReference type="PANTHER" id="PTHR24351">
    <property type="entry name" value="RIBOSOMAL PROTEIN S6 KINASE"/>
    <property type="match status" value="1"/>
</dbReference>
<sequence>MKFLSSITEYFAPGEKEPISMGVIEISLTHMRYNKSVRVEYNTMEVVLSPTNLSTKYDIFSNTSVIYINKIPYSVKDRIIVTRNMEMQIKVTKSKVKIKESDFTRIRLLGQSTSKVYLVRYNQSNRLYACKIIKKSKNTKNIINERNLLVKLKKSPFLITLLLSFQSQTELFLILPYYRFDLFTILSILPQYAIKIYFCELLIVLEHMHSKNIIYRDIKPENILIGPNNHILLCDLDISVESSSDSPAINNTSGTLEYMPPEALTHTKSSKRYTSKYDYYTLGILLYEMVVGHTPHRITDNEDEDDLKNKILYEEIEYPDIDAHIVDIISKLTKKDPTKRICHKEIAAHPWLANIDWDKIRNKEYVIQLEIEEKQKIKEPEIEETVSIDNESGRTTVPGFTWIDEEWDEE</sequence>
<dbReference type="HOGENOM" id="CLU_671015_0_0_1"/>
<keyword evidence="2" id="KW-0808">Transferase</keyword>
<dbReference type="GO" id="GO:0004674">
    <property type="term" value="F:protein serine/threonine kinase activity"/>
    <property type="evidence" value="ECO:0007669"/>
    <property type="project" value="UniProtKB-KW"/>
</dbReference>
<dbReference type="InterPro" id="IPR008271">
    <property type="entry name" value="Ser/Thr_kinase_AS"/>
</dbReference>
<dbReference type="AlphaFoldDB" id="A0A086J590"/>
<proteinExistence type="predicted"/>
<dbReference type="SUPFAM" id="SSF56112">
    <property type="entry name" value="Protein kinase-like (PK-like)"/>
    <property type="match status" value="1"/>
</dbReference>
<evidence type="ECO:0000256" key="4">
    <source>
        <dbReference type="ARBA" id="ARBA00022777"/>
    </source>
</evidence>
<evidence type="ECO:0000259" key="6">
    <source>
        <dbReference type="PROSITE" id="PS50011"/>
    </source>
</evidence>